<dbReference type="EMBL" id="LAZR01031555">
    <property type="protein sequence ID" value="KKL53410.1"/>
    <property type="molecule type" value="Genomic_DNA"/>
</dbReference>
<keyword evidence="3" id="KW-0812">Transmembrane</keyword>
<dbReference type="GO" id="GO:0006730">
    <property type="term" value="P:one-carbon metabolic process"/>
    <property type="evidence" value="ECO:0007669"/>
    <property type="project" value="InterPro"/>
</dbReference>
<dbReference type="InterPro" id="IPR023467">
    <property type="entry name" value="MeTrfase_MtrH/MtxH"/>
</dbReference>
<evidence type="ECO:0008006" key="5">
    <source>
        <dbReference type="Google" id="ProtNLM"/>
    </source>
</evidence>
<keyword evidence="2" id="KW-0808">Transferase</keyword>
<dbReference type="AlphaFoldDB" id="A0A0F9F859"/>
<feature type="transmembrane region" description="Helical" evidence="3">
    <location>
        <begin position="247"/>
        <end position="265"/>
    </location>
</feature>
<keyword evidence="3" id="KW-1133">Transmembrane helix</keyword>
<evidence type="ECO:0000313" key="4">
    <source>
        <dbReference type="EMBL" id="KKL53410.1"/>
    </source>
</evidence>
<gene>
    <name evidence="4" type="ORF">LCGC14_2275730</name>
</gene>
<evidence type="ECO:0000256" key="1">
    <source>
        <dbReference type="ARBA" id="ARBA00022603"/>
    </source>
</evidence>
<protein>
    <recommendedName>
        <fullName evidence="5">Tetrahydromethanopterin S-methyltransferase subunit H</fullName>
    </recommendedName>
</protein>
<dbReference type="Pfam" id="PF02007">
    <property type="entry name" value="MtrH"/>
    <property type="match status" value="1"/>
</dbReference>
<dbReference type="GO" id="GO:0032259">
    <property type="term" value="P:methylation"/>
    <property type="evidence" value="ECO:0007669"/>
    <property type="project" value="UniProtKB-KW"/>
</dbReference>
<evidence type="ECO:0000256" key="2">
    <source>
        <dbReference type="ARBA" id="ARBA00022679"/>
    </source>
</evidence>
<keyword evidence="3" id="KW-0472">Membrane</keyword>
<organism evidence="4">
    <name type="scientific">marine sediment metagenome</name>
    <dbReference type="NCBI Taxonomy" id="412755"/>
    <lineage>
        <taxon>unclassified sequences</taxon>
        <taxon>metagenomes</taxon>
        <taxon>ecological metagenomes</taxon>
    </lineage>
</organism>
<keyword evidence="1" id="KW-0489">Methyltransferase</keyword>
<accession>A0A0F9F859</accession>
<reference evidence="4" key="1">
    <citation type="journal article" date="2015" name="Nature">
        <title>Complex archaea that bridge the gap between prokaryotes and eukaryotes.</title>
        <authorList>
            <person name="Spang A."/>
            <person name="Saw J.H."/>
            <person name="Jorgensen S.L."/>
            <person name="Zaremba-Niedzwiedzka K."/>
            <person name="Martijn J."/>
            <person name="Lind A.E."/>
            <person name="van Eijk R."/>
            <person name="Schleper C."/>
            <person name="Guy L."/>
            <person name="Ettema T.J."/>
        </authorList>
    </citation>
    <scope>NUCLEOTIDE SEQUENCE</scope>
</reference>
<sequence>MKENELNYFSYGNLKVGKGNFDLPPVLIGTIFYQNETIVDRRNSEVFNEQKAKKRIETHLSLSKKYKIPNLIEISSTTPKAMKAYLDFFLDNYDPPFVLGGNLESRIAGIEYLNERGIKPDQYIYNTISNLKNKTEIEVLQKYKINSAVILILGSENMTSTQRYAYITEKNQPNKTSIINGLLNIGVDKIWIDGGVVNLESLAHILETQQLICTALKFPVGTAPSLFLFQYSSPRLNVKYHTRFRRASIIFIAAWLSNFIFYGAIEDAKESFSSTYQSIQFKRIVKNKNIRLF</sequence>
<name>A0A0F9F859_9ZZZZ</name>
<comment type="caution">
    <text evidence="4">The sequence shown here is derived from an EMBL/GenBank/DDBJ whole genome shotgun (WGS) entry which is preliminary data.</text>
</comment>
<evidence type="ECO:0000256" key="3">
    <source>
        <dbReference type="SAM" id="Phobius"/>
    </source>
</evidence>
<proteinExistence type="predicted"/>
<dbReference type="GO" id="GO:0008168">
    <property type="term" value="F:methyltransferase activity"/>
    <property type="evidence" value="ECO:0007669"/>
    <property type="project" value="UniProtKB-KW"/>
</dbReference>